<reference evidence="2 3" key="1">
    <citation type="submission" date="2022-05" db="EMBL/GenBank/DDBJ databases">
        <authorList>
            <consortium name="Genoscope - CEA"/>
            <person name="William W."/>
        </authorList>
    </citation>
    <scope>NUCLEOTIDE SEQUENCE [LARGE SCALE GENOMIC DNA]</scope>
</reference>
<feature type="compositionally biased region" description="Basic and acidic residues" evidence="1">
    <location>
        <begin position="136"/>
        <end position="145"/>
    </location>
</feature>
<dbReference type="EMBL" id="CALNXI010005449">
    <property type="protein sequence ID" value="CAH3197864.1"/>
    <property type="molecule type" value="Genomic_DNA"/>
</dbReference>
<dbReference type="PANTHER" id="PTHR33309">
    <property type="entry name" value="KERATIN, ULTRA HIGH-SULFUR MATRIX PROTEIN-LIKE"/>
    <property type="match status" value="1"/>
</dbReference>
<proteinExistence type="predicted"/>
<keyword evidence="3" id="KW-1185">Reference proteome</keyword>
<accession>A0ABN8T2A5</accession>
<evidence type="ECO:0008006" key="4">
    <source>
        <dbReference type="Google" id="ProtNLM"/>
    </source>
</evidence>
<protein>
    <recommendedName>
        <fullName evidence="4">Regulatory protein zeste</fullName>
    </recommendedName>
</protein>
<evidence type="ECO:0000256" key="1">
    <source>
        <dbReference type="SAM" id="MobiDB-lite"/>
    </source>
</evidence>
<dbReference type="PANTHER" id="PTHR33309:SF1">
    <property type="entry name" value="MYB_SANT-LIKE DNA-BINDING DOMAIN-CONTAINING PROTEIN"/>
    <property type="match status" value="1"/>
</dbReference>
<gene>
    <name evidence="2" type="ORF">PEVE_00035287</name>
</gene>
<organism evidence="2 3">
    <name type="scientific">Porites evermanni</name>
    <dbReference type="NCBI Taxonomy" id="104178"/>
    <lineage>
        <taxon>Eukaryota</taxon>
        <taxon>Metazoa</taxon>
        <taxon>Cnidaria</taxon>
        <taxon>Anthozoa</taxon>
        <taxon>Hexacorallia</taxon>
        <taxon>Scleractinia</taxon>
        <taxon>Fungiina</taxon>
        <taxon>Poritidae</taxon>
        <taxon>Porites</taxon>
    </lineage>
</organism>
<sequence length="193" mass="22349">MEWSEEHDVLFLREMLARNVFGTKKGSPASLDWLVEAWEAIVDSLNEIHSPKFQLKDQKAVREQWNLLRKKFSKKMSEEEKASGISVEELTEKESLIEELVEREDTIQAKAESASKQQLKDNETAEDIRKKAMESLKETKKRNSDEGGASKTSSYVQNNRNRMMMKAMMKAMMLQQQQMNTAFLSVVKKLLDK</sequence>
<evidence type="ECO:0000313" key="3">
    <source>
        <dbReference type="Proteomes" id="UP001159427"/>
    </source>
</evidence>
<evidence type="ECO:0000313" key="2">
    <source>
        <dbReference type="EMBL" id="CAH3197864.1"/>
    </source>
</evidence>
<comment type="caution">
    <text evidence="2">The sequence shown here is derived from an EMBL/GenBank/DDBJ whole genome shotgun (WGS) entry which is preliminary data.</text>
</comment>
<name>A0ABN8T2A5_9CNID</name>
<dbReference type="Proteomes" id="UP001159427">
    <property type="component" value="Unassembled WGS sequence"/>
</dbReference>
<feature type="region of interest" description="Disordered" evidence="1">
    <location>
        <begin position="136"/>
        <end position="158"/>
    </location>
</feature>